<keyword evidence="6 7" id="KW-0472">Membrane</keyword>
<evidence type="ECO:0000313" key="9">
    <source>
        <dbReference type="Proteomes" id="UP001056455"/>
    </source>
</evidence>
<reference evidence="8" key="1">
    <citation type="submission" date="2022-06" db="EMBL/GenBank/DDBJ databases">
        <title>Ornithinimicrobium HY1793.</title>
        <authorList>
            <person name="Huang Y."/>
        </authorList>
    </citation>
    <scope>NUCLEOTIDE SEQUENCE</scope>
    <source>
        <strain evidence="8">HY1793</strain>
    </source>
</reference>
<feature type="transmembrane region" description="Helical" evidence="7">
    <location>
        <begin position="295"/>
        <end position="325"/>
    </location>
</feature>
<dbReference type="Pfam" id="PF05977">
    <property type="entry name" value="MFS_3"/>
    <property type="match status" value="1"/>
</dbReference>
<dbReference type="EMBL" id="CP099489">
    <property type="protein sequence ID" value="USQ79931.1"/>
    <property type="molecule type" value="Genomic_DNA"/>
</dbReference>
<keyword evidence="3" id="KW-1003">Cell membrane</keyword>
<keyword evidence="2" id="KW-0813">Transport</keyword>
<feature type="transmembrane region" description="Helical" evidence="7">
    <location>
        <begin position="370"/>
        <end position="397"/>
    </location>
</feature>
<evidence type="ECO:0000256" key="3">
    <source>
        <dbReference type="ARBA" id="ARBA00022475"/>
    </source>
</evidence>
<dbReference type="Proteomes" id="UP001056455">
    <property type="component" value="Chromosome"/>
</dbReference>
<dbReference type="InterPro" id="IPR036259">
    <property type="entry name" value="MFS_trans_sf"/>
</dbReference>
<feature type="transmembrane region" description="Helical" evidence="7">
    <location>
        <begin position="173"/>
        <end position="194"/>
    </location>
</feature>
<keyword evidence="4 7" id="KW-0812">Transmembrane</keyword>
<evidence type="ECO:0000256" key="7">
    <source>
        <dbReference type="SAM" id="Phobius"/>
    </source>
</evidence>
<evidence type="ECO:0000313" key="8">
    <source>
        <dbReference type="EMBL" id="USQ79931.1"/>
    </source>
</evidence>
<evidence type="ECO:0000256" key="2">
    <source>
        <dbReference type="ARBA" id="ARBA00022448"/>
    </source>
</evidence>
<comment type="subcellular location">
    <subcellularLocation>
        <location evidence="1">Cell inner membrane</location>
        <topology evidence="1">Multi-pass membrane protein</topology>
    </subcellularLocation>
</comment>
<evidence type="ECO:0000256" key="5">
    <source>
        <dbReference type="ARBA" id="ARBA00022989"/>
    </source>
</evidence>
<evidence type="ECO:0000256" key="6">
    <source>
        <dbReference type="ARBA" id="ARBA00023136"/>
    </source>
</evidence>
<keyword evidence="9" id="KW-1185">Reference proteome</keyword>
<dbReference type="Gene3D" id="1.20.1250.20">
    <property type="entry name" value="MFS general substrate transporter like domains"/>
    <property type="match status" value="1"/>
</dbReference>
<dbReference type="InterPro" id="IPR010290">
    <property type="entry name" value="TM_effector"/>
</dbReference>
<gene>
    <name evidence="8" type="ORF">NF556_20485</name>
</gene>
<feature type="transmembrane region" description="Helical" evidence="7">
    <location>
        <begin position="148"/>
        <end position="167"/>
    </location>
</feature>
<keyword evidence="5 7" id="KW-1133">Transmembrane helix</keyword>
<dbReference type="SUPFAM" id="SSF103473">
    <property type="entry name" value="MFS general substrate transporter"/>
    <property type="match status" value="1"/>
</dbReference>
<dbReference type="RefSeq" id="WP_252593080.1">
    <property type="nucleotide sequence ID" value="NZ_CP099489.1"/>
</dbReference>
<proteinExistence type="predicted"/>
<name>A0ABY4YT31_9MICO</name>
<evidence type="ECO:0000256" key="1">
    <source>
        <dbReference type="ARBA" id="ARBA00004429"/>
    </source>
</evidence>
<dbReference type="PANTHER" id="PTHR23513">
    <property type="entry name" value="INTEGRAL MEMBRANE EFFLUX PROTEIN-RELATED"/>
    <property type="match status" value="1"/>
</dbReference>
<feature type="transmembrane region" description="Helical" evidence="7">
    <location>
        <begin position="261"/>
        <end position="283"/>
    </location>
</feature>
<organism evidence="8 9">
    <name type="scientific">Ornithinimicrobium faecis</name>
    <dbReference type="NCBI Taxonomy" id="2934158"/>
    <lineage>
        <taxon>Bacteria</taxon>
        <taxon>Bacillati</taxon>
        <taxon>Actinomycetota</taxon>
        <taxon>Actinomycetes</taxon>
        <taxon>Micrococcales</taxon>
        <taxon>Ornithinimicrobiaceae</taxon>
        <taxon>Ornithinimicrobium</taxon>
    </lineage>
</organism>
<accession>A0ABY4YT31</accession>
<dbReference type="PANTHER" id="PTHR23513:SF9">
    <property type="entry name" value="ENTEROBACTIN EXPORTER ENTS"/>
    <property type="match status" value="1"/>
</dbReference>
<feature type="transmembrane region" description="Helical" evidence="7">
    <location>
        <begin position="51"/>
        <end position="72"/>
    </location>
</feature>
<feature type="transmembrane region" description="Helical" evidence="7">
    <location>
        <begin position="21"/>
        <end position="45"/>
    </location>
</feature>
<sequence length="420" mass="43170">MRLRTGLLDLRPLRSSPPFRRLWGSSLLGALGSQVAVVAVLFQVWDLTHDPVWTGAIGLANAVPLIIFGLIGGTLADAVDRRSLVRWSTVGQALAGLALAAQAVAGVQSLWLVLGLVSAQSAANAMGAPARRTFIPRLLGPEQVGAGIALQMLTFQSAMLIGPALGGLIIGQWGVGVCYFVFAGMVTASLYGIVRLPSMPPEGAGTRPDLRSTAAGFTYVLQRPVLRGSFASDLAATLLSMPVALFPLVNEVRFGGDPETLGLFLSCIAIGGMSAGLFSGLVTRADRPGPIQLGAAAVWGVALGVFGLVGPLWLALALLVVAGAADTVSVTSRGLMIQLATPDSHRGRVSAVDHIVGVAGPDVGNFRAGIVAGLTSAPIALATGGLACAAATGWIALRNRPLRTFSIRADAVRDDVPATR</sequence>
<protein>
    <submittedName>
        <fullName evidence="8">MFS transporter</fullName>
    </submittedName>
</protein>
<dbReference type="CDD" id="cd06173">
    <property type="entry name" value="MFS_MefA_like"/>
    <property type="match status" value="1"/>
</dbReference>
<evidence type="ECO:0000256" key="4">
    <source>
        <dbReference type="ARBA" id="ARBA00022692"/>
    </source>
</evidence>